<evidence type="ECO:0000313" key="2">
    <source>
        <dbReference type="Proteomes" id="UP001596026"/>
    </source>
</evidence>
<dbReference type="RefSeq" id="WP_379964974.1">
    <property type="nucleotide sequence ID" value="NZ_JBHSGT010000041.1"/>
</dbReference>
<protein>
    <recommendedName>
        <fullName evidence="3">Lipoprotein</fullName>
    </recommendedName>
</protein>
<organism evidence="1 2">
    <name type="scientific">Enterococcus eurekensis</name>
    <dbReference type="NCBI Taxonomy" id="1159753"/>
    <lineage>
        <taxon>Bacteria</taxon>
        <taxon>Bacillati</taxon>
        <taxon>Bacillota</taxon>
        <taxon>Bacilli</taxon>
        <taxon>Lactobacillales</taxon>
        <taxon>Enterococcaceae</taxon>
        <taxon>Enterococcus</taxon>
    </lineage>
</organism>
<gene>
    <name evidence="1" type="ORF">ACFO3L_06330</name>
</gene>
<name>A0ABV9M5G6_9ENTE</name>
<evidence type="ECO:0008006" key="3">
    <source>
        <dbReference type="Google" id="ProtNLM"/>
    </source>
</evidence>
<comment type="caution">
    <text evidence="1">The sequence shown here is derived from an EMBL/GenBank/DDBJ whole genome shotgun (WGS) entry which is preliminary data.</text>
</comment>
<dbReference type="PROSITE" id="PS51257">
    <property type="entry name" value="PROKAR_LIPOPROTEIN"/>
    <property type="match status" value="1"/>
</dbReference>
<dbReference type="EMBL" id="JBHSGT010000041">
    <property type="protein sequence ID" value="MFC4710244.1"/>
    <property type="molecule type" value="Genomic_DNA"/>
</dbReference>
<reference evidence="2" key="1">
    <citation type="journal article" date="2019" name="Int. J. Syst. Evol. Microbiol.">
        <title>The Global Catalogue of Microorganisms (GCM) 10K type strain sequencing project: providing services to taxonomists for standard genome sequencing and annotation.</title>
        <authorList>
            <consortium name="The Broad Institute Genomics Platform"/>
            <consortium name="The Broad Institute Genome Sequencing Center for Infectious Disease"/>
            <person name="Wu L."/>
            <person name="Ma J."/>
        </authorList>
    </citation>
    <scope>NUCLEOTIDE SEQUENCE [LARGE SCALE GENOMIC DNA]</scope>
    <source>
        <strain evidence="2">CGMCC 1.19061</strain>
    </source>
</reference>
<proteinExistence type="predicted"/>
<keyword evidence="2" id="KW-1185">Reference proteome</keyword>
<evidence type="ECO:0000313" key="1">
    <source>
        <dbReference type="EMBL" id="MFC4710244.1"/>
    </source>
</evidence>
<dbReference type="Proteomes" id="UP001596026">
    <property type="component" value="Unassembled WGS sequence"/>
</dbReference>
<sequence>MKRHLFYLLLFLLLAGCTSTPKKLSKDEAIRLGDFEYSKPNHDERFTTDKDFYRNNEQGIIYQDGEPLIGLTFKKISTENTEAMKEYYTEAQLRKHQKNNHNIKLEVEIQNFNYNEPFDPFFMKFQMAFITDKGEEAYSISSLPLDPIKKGEIATYTFSIKLDERPVKDVDTLYILYYYVEDLLNLNLRTHSNHLEFDLDITHEIDILEK</sequence>
<accession>A0ABV9M5G6</accession>